<dbReference type="GO" id="GO:0000776">
    <property type="term" value="C:kinetochore"/>
    <property type="evidence" value="ECO:0007669"/>
    <property type="project" value="TreeGrafter"/>
</dbReference>
<reference evidence="3 4" key="1">
    <citation type="journal article" date="2017" name="Biotechnol. Biofuels">
        <title>Differential beta-glucosidase expression as a function of carbon source availability in Talaromyces amestolkiae: a genomic and proteomic approach.</title>
        <authorList>
            <person name="de Eugenio L.I."/>
            <person name="Mendez-Liter J.A."/>
            <person name="Nieto-Dominguez M."/>
            <person name="Alonso L."/>
            <person name="Gil-Munoz J."/>
            <person name="Barriuso J."/>
            <person name="Prieto A."/>
            <person name="Martinez M.J."/>
        </authorList>
    </citation>
    <scope>NUCLEOTIDE SEQUENCE [LARGE SCALE GENOMIC DNA]</scope>
    <source>
        <strain evidence="3 4">CIB</strain>
    </source>
</reference>
<dbReference type="PANTHER" id="PTHR21032">
    <property type="entry name" value="G PATCH DOMAIN-CONTAINING PROTEIN 11"/>
    <property type="match status" value="1"/>
</dbReference>
<dbReference type="Pfam" id="PF13821">
    <property type="entry name" value="DUF4187"/>
    <property type="match status" value="1"/>
</dbReference>
<dbReference type="InterPro" id="IPR039249">
    <property type="entry name" value="GPATCH11"/>
</dbReference>
<feature type="compositionally biased region" description="Basic and acidic residues" evidence="1">
    <location>
        <begin position="155"/>
        <end position="205"/>
    </location>
</feature>
<evidence type="ECO:0000256" key="1">
    <source>
        <dbReference type="SAM" id="MobiDB-lite"/>
    </source>
</evidence>
<dbReference type="GeneID" id="63797950"/>
<name>A0A364LA79_TALAM</name>
<protein>
    <recommendedName>
        <fullName evidence="2">DUF4187 domain-containing protein</fullName>
    </recommendedName>
</protein>
<evidence type="ECO:0000313" key="3">
    <source>
        <dbReference type="EMBL" id="RAO72724.1"/>
    </source>
</evidence>
<keyword evidence="4" id="KW-1185">Reference proteome</keyword>
<accession>A0A364LA79</accession>
<feature type="domain" description="DUF4187" evidence="2">
    <location>
        <begin position="327"/>
        <end position="379"/>
    </location>
</feature>
<dbReference type="PANTHER" id="PTHR21032:SF0">
    <property type="entry name" value="G PATCH DOMAIN-CONTAINING PROTEIN 11"/>
    <property type="match status" value="1"/>
</dbReference>
<feature type="region of interest" description="Disordered" evidence="1">
    <location>
        <begin position="274"/>
        <end position="310"/>
    </location>
</feature>
<gene>
    <name evidence="3" type="ORF">BHQ10_008736</name>
</gene>
<sequence length="380" mass="43637">MPPNHKTADNDDDEDDYMSMIIQEPATQQRETLTQRKLRKQRESEAKARIPSKAERAAAEAARRENALNESVLHPSNKGFQMMAKLGFKAGDRLGRRSPPPAFAPEPAPEPAVLSDTKAGENGQEDTDDSEPNTLNESNENTAWIQSRAEPLRLIVKEDRGGIGLDSEKKRKFRKETDHVNKKAKADEGEYRDRMRAEREERRAEGLVVGAQKVLEKLEVDDMTAKEEGEKVKGRKGRPLKEVNVLYRGLVHERLEREREKMVRMIFEDSLSSMSETRSHFPKPRLPKFNSEDDEDEPHAIQQDPKEGDGIAFVEQTLDPDEEAEEDAELNEFNALPSSEKLSRLVIYMREKYWYCFWCKYRYDSAEMEGCPGITEEDHD</sequence>
<feature type="region of interest" description="Disordered" evidence="1">
    <location>
        <begin position="1"/>
        <end position="75"/>
    </location>
</feature>
<feature type="region of interest" description="Disordered" evidence="1">
    <location>
        <begin position="90"/>
        <end position="206"/>
    </location>
</feature>
<dbReference type="SMART" id="SM01173">
    <property type="entry name" value="DUF4187"/>
    <property type="match status" value="1"/>
</dbReference>
<proteinExistence type="predicted"/>
<organism evidence="3 4">
    <name type="scientific">Talaromyces amestolkiae</name>
    <dbReference type="NCBI Taxonomy" id="1196081"/>
    <lineage>
        <taxon>Eukaryota</taxon>
        <taxon>Fungi</taxon>
        <taxon>Dikarya</taxon>
        <taxon>Ascomycota</taxon>
        <taxon>Pezizomycotina</taxon>
        <taxon>Eurotiomycetes</taxon>
        <taxon>Eurotiomycetidae</taxon>
        <taxon>Eurotiales</taxon>
        <taxon>Trichocomaceae</taxon>
        <taxon>Talaromyces</taxon>
        <taxon>Talaromyces sect. Talaromyces</taxon>
    </lineage>
</organism>
<evidence type="ECO:0000259" key="2">
    <source>
        <dbReference type="SMART" id="SM01173"/>
    </source>
</evidence>
<dbReference type="RefSeq" id="XP_040737238.1">
    <property type="nucleotide sequence ID" value="XM_040881574.1"/>
</dbReference>
<dbReference type="OrthoDB" id="786951at2759"/>
<evidence type="ECO:0000313" key="4">
    <source>
        <dbReference type="Proteomes" id="UP000249363"/>
    </source>
</evidence>
<comment type="caution">
    <text evidence="3">The sequence shown here is derived from an EMBL/GenBank/DDBJ whole genome shotgun (WGS) entry which is preliminary data.</text>
</comment>
<dbReference type="InterPro" id="IPR025239">
    <property type="entry name" value="DUF4187"/>
</dbReference>
<feature type="compositionally biased region" description="Basic and acidic residues" evidence="1">
    <location>
        <begin position="41"/>
        <end position="67"/>
    </location>
</feature>
<dbReference type="EMBL" id="MIKG01000020">
    <property type="protein sequence ID" value="RAO72724.1"/>
    <property type="molecule type" value="Genomic_DNA"/>
</dbReference>
<dbReference type="AlphaFoldDB" id="A0A364LA79"/>
<feature type="compositionally biased region" description="Polar residues" evidence="1">
    <location>
        <begin position="132"/>
        <end position="145"/>
    </location>
</feature>
<dbReference type="Proteomes" id="UP000249363">
    <property type="component" value="Unassembled WGS sequence"/>
</dbReference>
<feature type="compositionally biased region" description="Pro residues" evidence="1">
    <location>
        <begin position="98"/>
        <end position="110"/>
    </location>
</feature>